<accession>A0A430B3E0</accession>
<dbReference type="InterPro" id="IPR025705">
    <property type="entry name" value="Beta_hexosaminidase_sua/sub"/>
</dbReference>
<dbReference type="PRINTS" id="PR00738">
    <property type="entry name" value="GLHYDRLASE20"/>
</dbReference>
<comment type="caution">
    <text evidence="5">The sequence shown here is derived from an EMBL/GenBank/DDBJ whole genome shotgun (WGS) entry which is preliminary data.</text>
</comment>
<organism evidence="5 6">
    <name type="scientific">Vagococcus acidifermentans</name>
    <dbReference type="NCBI Taxonomy" id="564710"/>
    <lineage>
        <taxon>Bacteria</taxon>
        <taxon>Bacillati</taxon>
        <taxon>Bacillota</taxon>
        <taxon>Bacilli</taxon>
        <taxon>Lactobacillales</taxon>
        <taxon>Enterococcaceae</taxon>
        <taxon>Vagococcus</taxon>
    </lineage>
</organism>
<evidence type="ECO:0000313" key="6">
    <source>
        <dbReference type="Proteomes" id="UP000286773"/>
    </source>
</evidence>
<evidence type="ECO:0000256" key="2">
    <source>
        <dbReference type="ARBA" id="ARBA00022801"/>
    </source>
</evidence>
<dbReference type="PANTHER" id="PTHR43678">
    <property type="entry name" value="PUTATIVE (AFU_ORTHOLOGUE AFUA_2G00640)-RELATED"/>
    <property type="match status" value="1"/>
</dbReference>
<dbReference type="AlphaFoldDB" id="A0A430B3E0"/>
<reference evidence="5 6" key="1">
    <citation type="submission" date="2017-05" db="EMBL/GenBank/DDBJ databases">
        <title>Vagococcus spp. assemblies.</title>
        <authorList>
            <person name="Gulvik C.A."/>
        </authorList>
    </citation>
    <scope>NUCLEOTIDE SEQUENCE [LARGE SCALE GENOMIC DNA]</scope>
    <source>
        <strain evidence="5 6">LMG 24798</strain>
    </source>
</reference>
<evidence type="ECO:0000313" key="5">
    <source>
        <dbReference type="EMBL" id="RSU14829.1"/>
    </source>
</evidence>
<dbReference type="InterPro" id="IPR052764">
    <property type="entry name" value="GH20_Enzymes"/>
</dbReference>
<keyword evidence="6" id="KW-1185">Reference proteome</keyword>
<proteinExistence type="inferred from homology"/>
<dbReference type="GO" id="GO:0005975">
    <property type="term" value="P:carbohydrate metabolic process"/>
    <property type="evidence" value="ECO:0007669"/>
    <property type="project" value="InterPro"/>
</dbReference>
<feature type="active site" description="Proton donor" evidence="3">
    <location>
        <position position="171"/>
    </location>
</feature>
<dbReference type="Proteomes" id="UP000286773">
    <property type="component" value="Unassembled WGS sequence"/>
</dbReference>
<dbReference type="PANTHER" id="PTHR43678:SF1">
    <property type="entry name" value="BETA-N-ACETYLHEXOSAMINIDASE"/>
    <property type="match status" value="1"/>
</dbReference>
<evidence type="ECO:0000256" key="3">
    <source>
        <dbReference type="PIRSR" id="PIRSR625705-1"/>
    </source>
</evidence>
<evidence type="ECO:0000256" key="1">
    <source>
        <dbReference type="ARBA" id="ARBA00006285"/>
    </source>
</evidence>
<dbReference type="OrthoDB" id="1098018at2"/>
<dbReference type="InterPro" id="IPR017853">
    <property type="entry name" value="GH"/>
</dbReference>
<gene>
    <name evidence="5" type="ORF">CBF27_01650</name>
</gene>
<protein>
    <recommendedName>
        <fullName evidence="4">Glycoside hydrolase family 20 catalytic domain-containing protein</fullName>
    </recommendedName>
</protein>
<dbReference type="GO" id="GO:0004563">
    <property type="term" value="F:beta-N-acetylhexosaminidase activity"/>
    <property type="evidence" value="ECO:0007669"/>
    <property type="project" value="InterPro"/>
</dbReference>
<dbReference type="InterPro" id="IPR015883">
    <property type="entry name" value="Glyco_hydro_20_cat"/>
</dbReference>
<dbReference type="SUPFAM" id="SSF51445">
    <property type="entry name" value="(Trans)glycosidases"/>
    <property type="match status" value="1"/>
</dbReference>
<dbReference type="CDD" id="cd06564">
    <property type="entry name" value="GH20_DspB_LnbB-like"/>
    <property type="match status" value="1"/>
</dbReference>
<dbReference type="EMBL" id="NGKC01000001">
    <property type="protein sequence ID" value="RSU14829.1"/>
    <property type="molecule type" value="Genomic_DNA"/>
</dbReference>
<feature type="domain" description="Glycoside hydrolase family 20 catalytic" evidence="4">
    <location>
        <begin position="24"/>
        <end position="353"/>
    </location>
</feature>
<comment type="similarity">
    <text evidence="1">Belongs to the glycosyl hydrolase 20 family.</text>
</comment>
<evidence type="ECO:0000259" key="4">
    <source>
        <dbReference type="Pfam" id="PF00728"/>
    </source>
</evidence>
<dbReference type="Pfam" id="PF00728">
    <property type="entry name" value="Glyco_hydro_20"/>
    <property type="match status" value="1"/>
</dbReference>
<name>A0A430B3E0_9ENTE</name>
<sequence>MTHFLVEGKLTGQQLSYHPKMRERGVMLDMGRKFYSFRWIEQLIKQMARLRMNVLQLHFSENEGFRIESSTYPDIVSPDHLTKREVQDLIRLANAHYIEIIPELDSPGHLKRFLTVFPEWRLERSGAYDPYVDHRALDITQPDAKEAFKRLLLEYFDLFKDCRYFHLGADEFVDFDQLSAYPTLLAAAKEQYGAEATGIELYLDYVNDLIDYTLSHGFQPRVWNDGFYRKNQPELVELSKEATVTYWTRWNPSMASTAEFIQRGHKVINFNDNFFYFVLGEAAGYRYPTADKIRDNWAVNMFPEQQCLSEEQMTAVSGAYFAIWSDRPDALTETEVCEKMTGPLEAMNEKMWQIVRH</sequence>
<dbReference type="Gene3D" id="3.20.20.80">
    <property type="entry name" value="Glycosidases"/>
    <property type="match status" value="1"/>
</dbReference>
<keyword evidence="2" id="KW-0378">Hydrolase</keyword>